<dbReference type="EMBL" id="CP036339">
    <property type="protein sequence ID" value="QDT71345.1"/>
    <property type="molecule type" value="Genomic_DNA"/>
</dbReference>
<organism evidence="1 2">
    <name type="scientific">Lacipirellula limnantheis</name>
    <dbReference type="NCBI Taxonomy" id="2528024"/>
    <lineage>
        <taxon>Bacteria</taxon>
        <taxon>Pseudomonadati</taxon>
        <taxon>Planctomycetota</taxon>
        <taxon>Planctomycetia</taxon>
        <taxon>Pirellulales</taxon>
        <taxon>Lacipirellulaceae</taxon>
        <taxon>Lacipirellula</taxon>
    </lineage>
</organism>
<dbReference type="AlphaFoldDB" id="A0A517TSJ4"/>
<evidence type="ECO:0000313" key="2">
    <source>
        <dbReference type="Proteomes" id="UP000317909"/>
    </source>
</evidence>
<proteinExistence type="predicted"/>
<sequence length="70" mass="7791">MILRAELLNLLPSGDLGQARKDSCTYCCTPVEVSAQLANLIVAWPSLTDAQRRELELLLRTEPYNNLSDS</sequence>
<name>A0A517TSJ4_9BACT</name>
<accession>A0A517TSJ4</accession>
<keyword evidence="2" id="KW-1185">Reference proteome</keyword>
<dbReference type="Proteomes" id="UP000317909">
    <property type="component" value="Chromosome"/>
</dbReference>
<gene>
    <name evidence="1" type="ORF">I41_05020</name>
</gene>
<dbReference type="KEGG" id="llh:I41_05020"/>
<reference evidence="1 2" key="1">
    <citation type="submission" date="2019-02" db="EMBL/GenBank/DDBJ databases">
        <title>Deep-cultivation of Planctomycetes and their phenomic and genomic characterization uncovers novel biology.</title>
        <authorList>
            <person name="Wiegand S."/>
            <person name="Jogler M."/>
            <person name="Boedeker C."/>
            <person name="Pinto D."/>
            <person name="Vollmers J."/>
            <person name="Rivas-Marin E."/>
            <person name="Kohn T."/>
            <person name="Peeters S.H."/>
            <person name="Heuer A."/>
            <person name="Rast P."/>
            <person name="Oberbeckmann S."/>
            <person name="Bunk B."/>
            <person name="Jeske O."/>
            <person name="Meyerdierks A."/>
            <person name="Storesund J.E."/>
            <person name="Kallscheuer N."/>
            <person name="Luecker S."/>
            <person name="Lage O.M."/>
            <person name="Pohl T."/>
            <person name="Merkel B.J."/>
            <person name="Hornburger P."/>
            <person name="Mueller R.-W."/>
            <person name="Bruemmer F."/>
            <person name="Labrenz M."/>
            <person name="Spormann A.M."/>
            <person name="Op den Camp H."/>
            <person name="Overmann J."/>
            <person name="Amann R."/>
            <person name="Jetten M.S.M."/>
            <person name="Mascher T."/>
            <person name="Medema M.H."/>
            <person name="Devos D.P."/>
            <person name="Kaster A.-K."/>
            <person name="Ovreas L."/>
            <person name="Rohde M."/>
            <person name="Galperin M.Y."/>
            <person name="Jogler C."/>
        </authorList>
    </citation>
    <scope>NUCLEOTIDE SEQUENCE [LARGE SCALE GENOMIC DNA]</scope>
    <source>
        <strain evidence="1 2">I41</strain>
    </source>
</reference>
<protein>
    <submittedName>
        <fullName evidence="1">Uncharacterized protein</fullName>
    </submittedName>
</protein>
<evidence type="ECO:0000313" key="1">
    <source>
        <dbReference type="EMBL" id="QDT71345.1"/>
    </source>
</evidence>